<dbReference type="InterPro" id="IPR003599">
    <property type="entry name" value="Ig_sub"/>
</dbReference>
<dbReference type="Gene3D" id="2.60.40.10">
    <property type="entry name" value="Immunoglobulins"/>
    <property type="match status" value="3"/>
</dbReference>
<organism evidence="6 7">
    <name type="scientific">Cutibacterium equinum</name>
    <dbReference type="NCBI Taxonomy" id="3016342"/>
    <lineage>
        <taxon>Bacteria</taxon>
        <taxon>Bacillati</taxon>
        <taxon>Actinomycetota</taxon>
        <taxon>Actinomycetes</taxon>
        <taxon>Propionibacteriales</taxon>
        <taxon>Propionibacteriaceae</taxon>
        <taxon>Cutibacterium</taxon>
    </lineage>
</organism>
<name>A0ABY7QXS6_9ACTN</name>
<proteinExistence type="predicted"/>
<evidence type="ECO:0000313" key="6">
    <source>
        <dbReference type="EMBL" id="WCC79853.1"/>
    </source>
</evidence>
<evidence type="ECO:0000256" key="3">
    <source>
        <dbReference type="ARBA" id="ARBA00023319"/>
    </source>
</evidence>
<protein>
    <recommendedName>
        <fullName evidence="5">Ig-like domain-containing protein</fullName>
    </recommendedName>
</protein>
<dbReference type="RefSeq" id="WP_271418038.1">
    <property type="nucleotide sequence ID" value="NZ_CP115668.1"/>
</dbReference>
<dbReference type="InterPro" id="IPR007110">
    <property type="entry name" value="Ig-like_dom"/>
</dbReference>
<gene>
    <name evidence="6" type="ORF">O6R08_10390</name>
</gene>
<dbReference type="PRINTS" id="PR01217">
    <property type="entry name" value="PRICHEXTENSN"/>
</dbReference>
<evidence type="ECO:0000256" key="1">
    <source>
        <dbReference type="ARBA" id="ARBA00022737"/>
    </source>
</evidence>
<dbReference type="SMART" id="SM00409">
    <property type="entry name" value="IG"/>
    <property type="match status" value="3"/>
</dbReference>
<feature type="compositionally biased region" description="Polar residues" evidence="4">
    <location>
        <begin position="648"/>
        <end position="662"/>
    </location>
</feature>
<evidence type="ECO:0000313" key="7">
    <source>
        <dbReference type="Proteomes" id="UP001212097"/>
    </source>
</evidence>
<feature type="compositionally biased region" description="Pro residues" evidence="4">
    <location>
        <begin position="681"/>
        <end position="703"/>
    </location>
</feature>
<keyword evidence="3" id="KW-0393">Immunoglobulin domain</keyword>
<dbReference type="PROSITE" id="PS50835">
    <property type="entry name" value="IG_LIKE"/>
    <property type="match status" value="1"/>
</dbReference>
<dbReference type="Pfam" id="PF07679">
    <property type="entry name" value="I-set"/>
    <property type="match status" value="2"/>
</dbReference>
<feature type="compositionally biased region" description="Basic residues" evidence="4">
    <location>
        <begin position="795"/>
        <end position="805"/>
    </location>
</feature>
<evidence type="ECO:0000259" key="5">
    <source>
        <dbReference type="PROSITE" id="PS50835"/>
    </source>
</evidence>
<evidence type="ECO:0000256" key="4">
    <source>
        <dbReference type="SAM" id="MobiDB-lite"/>
    </source>
</evidence>
<dbReference type="InterPro" id="IPR036179">
    <property type="entry name" value="Ig-like_dom_sf"/>
</dbReference>
<dbReference type="EMBL" id="CP115668">
    <property type="protein sequence ID" value="WCC79853.1"/>
    <property type="molecule type" value="Genomic_DNA"/>
</dbReference>
<dbReference type="PANTHER" id="PTHR12231">
    <property type="entry name" value="CTX-RELATED TYPE I TRANSMEMBRANE PROTEIN"/>
    <property type="match status" value="1"/>
</dbReference>
<dbReference type="InterPro" id="IPR013783">
    <property type="entry name" value="Ig-like_fold"/>
</dbReference>
<dbReference type="SUPFAM" id="SSF48726">
    <property type="entry name" value="Immunoglobulin"/>
    <property type="match status" value="3"/>
</dbReference>
<evidence type="ECO:0000256" key="2">
    <source>
        <dbReference type="ARBA" id="ARBA00023157"/>
    </source>
</evidence>
<sequence length="805" mass="85054">MSTAQGDPTPNSDLTPFQCAQQGKVWVAVDNGNSVWGGCADKYGTAAEALLSSGALTVPSKLEFVKVGVNSINGVTASAPEEWTLSVSTRMGGDCRNWKDQGTRPGDFIPSGDKDMQDVLMFHLARDGEVYKGPLICPKEETGQAPSFTSQPKDVTVDEGQSATFSVEVAGEPEPSVRWQSFDGAAWKDIPGATGKSYTVDQAAFVQHGLKVRAVASNFSGQAESNEVTLSVNKAPAPPAADPTDCLKAGHVWVVVDKQDGSDPWQGCAEKHATSKEALESAGASVEIGGIVEDVQGINGLRFGSFSLRQWRVHNQPWTESGCGAWKNPTDTSNSAKQTPADSSIDYWVPSQGNAINAPTFTCPGASAPQPVKPTITKDLDADYFFAKDKRGEITLEATGAEPLTYNWYWWSHTTSTWVPKWSTKEPKLGMHFYESYDGDMIKVMVCNSAGCVESNPARVHVGEFKEAQALPGFPEDVTVTAGEDAKFVFYFNGEPPFPAADMVWEKKTSDDGKWEPIEGASGKSDDVKFRSLTLKNVTADMNGWKIRVRAKNNQGPEAISREATLTVSKKPVVPSFVEQPVAVSVVEGDRAEFCVGVVGEPAPSVRWQSSVSGGAWTDIEGATGLVYTIDKAALTDSGLKVRAVASNSAGSATSDEVSLTVSKKPAPTPSVTPTLVPSVTPTPTPSVTPTPTPSVTPTPTPSVTPTLVPSVTPTPAPSVTPTLVPSVTPTPAPSVTPTLVPSVTPAPVPSVISTPTSLPTPETRVEVGASTGKVVAKTDGSQPKPDASKPVTKQWKRALPKSGV</sequence>
<feature type="compositionally biased region" description="Low complexity" evidence="4">
    <location>
        <begin position="670"/>
        <end position="680"/>
    </location>
</feature>
<feature type="region of interest" description="Disordered" evidence="4">
    <location>
        <begin position="322"/>
        <end position="341"/>
    </location>
</feature>
<feature type="domain" description="Ig-like" evidence="5">
    <location>
        <begin position="146"/>
        <end position="179"/>
    </location>
</feature>
<feature type="region of interest" description="Disordered" evidence="4">
    <location>
        <begin position="770"/>
        <end position="805"/>
    </location>
</feature>
<reference evidence="6 7" key="1">
    <citation type="submission" date="2023-06" db="EMBL/GenBank/DDBJ databases">
        <title>The Gram-positive Non-spore-bearing Anaerobic Bacilli of Human Feces.</title>
        <authorList>
            <person name="Eggerth A.H."/>
        </authorList>
    </citation>
    <scope>NUCLEOTIDE SEQUENCE [LARGE SCALE GENOMIC DNA]</scope>
    <source>
        <strain evidence="6 7">CBA3108</strain>
    </source>
</reference>
<accession>A0ABY7QXS6</accession>
<dbReference type="Proteomes" id="UP001212097">
    <property type="component" value="Chromosome"/>
</dbReference>
<keyword evidence="7" id="KW-1185">Reference proteome</keyword>
<feature type="compositionally biased region" description="Polar residues" evidence="4">
    <location>
        <begin position="329"/>
        <end position="341"/>
    </location>
</feature>
<keyword evidence="2" id="KW-1015">Disulfide bond</keyword>
<dbReference type="InterPro" id="IPR013098">
    <property type="entry name" value="Ig_I-set"/>
</dbReference>
<keyword evidence="1" id="KW-0677">Repeat</keyword>
<feature type="region of interest" description="Disordered" evidence="4">
    <location>
        <begin position="648"/>
        <end position="705"/>
    </location>
</feature>
<dbReference type="InterPro" id="IPR051170">
    <property type="entry name" value="Neural/epithelial_adhesion"/>
</dbReference>